<feature type="binding site" evidence="7">
    <location>
        <position position="243"/>
    </location>
    <ligand>
        <name>Mg(2+)</name>
        <dbReference type="ChEBI" id="CHEBI:18420"/>
        <label>1</label>
    </ligand>
</feature>
<keyword evidence="3 7" id="KW-0479">Metal-binding</keyword>
<keyword evidence="7" id="KW-0464">Manganese</keyword>
<feature type="binding site" evidence="7">
    <location>
        <position position="7"/>
    </location>
    <ligand>
        <name>Mg(2+)</name>
        <dbReference type="ChEBI" id="CHEBI:18420"/>
        <label>1</label>
    </ligand>
</feature>
<evidence type="ECO:0000256" key="3">
    <source>
        <dbReference type="ARBA" id="ARBA00022723"/>
    </source>
</evidence>
<keyword evidence="5 7" id="KW-0460">Magnesium</keyword>
<dbReference type="AlphaFoldDB" id="A0A1G2F2E6"/>
<name>A0A1G2F2E6_9BACT</name>
<comment type="similarity">
    <text evidence="2">Belongs to the DNA repair enzymes AP/ExoA family.</text>
</comment>
<dbReference type="PROSITE" id="PS00726">
    <property type="entry name" value="AP_NUCLEASE_F1_1"/>
    <property type="match status" value="1"/>
</dbReference>
<comment type="cofactor">
    <cofactor evidence="1">
        <name>Mn(2+)</name>
        <dbReference type="ChEBI" id="CHEBI:29035"/>
    </cofactor>
</comment>
<dbReference type="FunFam" id="3.60.10.10:FF:000026">
    <property type="entry name" value="Exodeoxyribonuclease III"/>
    <property type="match status" value="1"/>
</dbReference>
<evidence type="ECO:0000259" key="9">
    <source>
        <dbReference type="Pfam" id="PF03372"/>
    </source>
</evidence>
<feature type="active site" evidence="6">
    <location>
        <position position="108"/>
    </location>
</feature>
<keyword evidence="4" id="KW-0378">Hydrolase</keyword>
<dbReference type="EMBL" id="MHMT01000022">
    <property type="protein sequence ID" value="OGZ32256.1"/>
    <property type="molecule type" value="Genomic_DNA"/>
</dbReference>
<dbReference type="GO" id="GO:0003906">
    <property type="term" value="F:DNA-(apurinic or apyrimidinic site) endonuclease activity"/>
    <property type="evidence" value="ECO:0007669"/>
    <property type="project" value="TreeGrafter"/>
</dbReference>
<feature type="active site" description="Proton acceptor" evidence="6">
    <location>
        <position position="243"/>
    </location>
</feature>
<dbReference type="GO" id="GO:0046872">
    <property type="term" value="F:metal ion binding"/>
    <property type="evidence" value="ECO:0007669"/>
    <property type="project" value="UniProtKB-KW"/>
</dbReference>
<dbReference type="InterPro" id="IPR005135">
    <property type="entry name" value="Endo/exonuclease/phosphatase"/>
</dbReference>
<dbReference type="GO" id="GO:0003677">
    <property type="term" value="F:DNA binding"/>
    <property type="evidence" value="ECO:0007669"/>
    <property type="project" value="InterPro"/>
</dbReference>
<feature type="binding site" evidence="7">
    <location>
        <position position="148"/>
    </location>
    <ligand>
        <name>Mg(2+)</name>
        <dbReference type="ChEBI" id="CHEBI:18420"/>
        <label>1</label>
    </ligand>
</feature>
<dbReference type="Proteomes" id="UP000177810">
    <property type="component" value="Unassembled WGS sequence"/>
</dbReference>
<dbReference type="PROSITE" id="PS51435">
    <property type="entry name" value="AP_NUCLEASE_F1_4"/>
    <property type="match status" value="1"/>
</dbReference>
<feature type="active site" description="Proton donor/acceptor" evidence="6">
    <location>
        <position position="146"/>
    </location>
</feature>
<dbReference type="InterPro" id="IPR036691">
    <property type="entry name" value="Endo/exonu/phosph_ase_sf"/>
</dbReference>
<evidence type="ECO:0000313" key="11">
    <source>
        <dbReference type="Proteomes" id="UP000177810"/>
    </source>
</evidence>
<feature type="binding site" evidence="7">
    <location>
        <position position="242"/>
    </location>
    <ligand>
        <name>Mg(2+)</name>
        <dbReference type="ChEBI" id="CHEBI:18420"/>
        <label>1</label>
    </ligand>
</feature>
<sequence length="250" mass="29301">MKIVSWNVNGIRAVYRKNFLGWLEKTNADIVCLQEVKIQTEQLPPDLANPKNYYSFFNFANKKGYSGVAVYVRKKPLSIENKLGVERFDTEGRILKLKFPKFLLINIYLPHGGRQKENLKYKLKAYQQLLNYLKKIRNKNIILIGDFNVAHQEIDLARPNSNKNNIMFTPKERKQIDKIIEFGFADSFRKFHKDNGHYTWWPYAFNARERNLGWRIDYAFISKSLAPKIKNAFILDKVPGSDHCPIGIEI</sequence>
<comment type="cofactor">
    <cofactor evidence="7">
        <name>Mg(2+)</name>
        <dbReference type="ChEBI" id="CHEBI:18420"/>
    </cofactor>
    <cofactor evidence="7">
        <name>Mn(2+)</name>
        <dbReference type="ChEBI" id="CHEBI:29035"/>
    </cofactor>
    <text evidence="7">Probably binds two magnesium or manganese ions per subunit.</text>
</comment>
<reference evidence="10 11" key="1">
    <citation type="journal article" date="2016" name="Nat. Commun.">
        <title>Thousands of microbial genomes shed light on interconnected biogeochemical processes in an aquifer system.</title>
        <authorList>
            <person name="Anantharaman K."/>
            <person name="Brown C.T."/>
            <person name="Hug L.A."/>
            <person name="Sharon I."/>
            <person name="Castelle C.J."/>
            <person name="Probst A.J."/>
            <person name="Thomas B.C."/>
            <person name="Singh A."/>
            <person name="Wilkins M.J."/>
            <person name="Karaoz U."/>
            <person name="Brodie E.L."/>
            <person name="Williams K.H."/>
            <person name="Hubbard S.S."/>
            <person name="Banfield J.F."/>
        </authorList>
    </citation>
    <scope>NUCLEOTIDE SEQUENCE [LARGE SCALE GENOMIC DNA]</scope>
</reference>
<dbReference type="PROSITE" id="PS00727">
    <property type="entry name" value="AP_NUCLEASE_F1_2"/>
    <property type="match status" value="1"/>
</dbReference>
<dbReference type="PANTHER" id="PTHR22748:SF6">
    <property type="entry name" value="DNA-(APURINIC OR APYRIMIDINIC SITE) ENDONUCLEASE"/>
    <property type="match status" value="1"/>
</dbReference>
<organism evidence="10 11">
    <name type="scientific">Candidatus Portnoybacteria bacterium RBG_13_40_8</name>
    <dbReference type="NCBI Taxonomy" id="1801990"/>
    <lineage>
        <taxon>Bacteria</taxon>
        <taxon>Candidatus Portnoyibacteriota</taxon>
    </lineage>
</organism>
<feature type="site" description="Important for catalytic activity" evidence="8">
    <location>
        <position position="217"/>
    </location>
</feature>
<proteinExistence type="inferred from homology"/>
<dbReference type="GO" id="GO:0008081">
    <property type="term" value="F:phosphoric diester hydrolase activity"/>
    <property type="evidence" value="ECO:0007669"/>
    <property type="project" value="TreeGrafter"/>
</dbReference>
<evidence type="ECO:0000256" key="1">
    <source>
        <dbReference type="ARBA" id="ARBA00001936"/>
    </source>
</evidence>
<dbReference type="SUPFAM" id="SSF56219">
    <property type="entry name" value="DNase I-like"/>
    <property type="match status" value="1"/>
</dbReference>
<dbReference type="NCBIfam" id="TIGR00633">
    <property type="entry name" value="xth"/>
    <property type="match status" value="1"/>
</dbReference>
<evidence type="ECO:0000256" key="7">
    <source>
        <dbReference type="PIRSR" id="PIRSR604808-2"/>
    </source>
</evidence>
<feature type="site" description="Transition state stabilizer" evidence="8">
    <location>
        <position position="148"/>
    </location>
</feature>
<dbReference type="InterPro" id="IPR020847">
    <property type="entry name" value="AP_endonuclease_F1_BS"/>
</dbReference>
<comment type="caution">
    <text evidence="10">The sequence shown here is derived from an EMBL/GenBank/DDBJ whole genome shotgun (WGS) entry which is preliminary data.</text>
</comment>
<accession>A0A1G2F2E6</accession>
<dbReference type="PANTHER" id="PTHR22748">
    <property type="entry name" value="AP ENDONUCLEASE"/>
    <property type="match status" value="1"/>
</dbReference>
<evidence type="ECO:0000256" key="2">
    <source>
        <dbReference type="ARBA" id="ARBA00007092"/>
    </source>
</evidence>
<evidence type="ECO:0000256" key="8">
    <source>
        <dbReference type="PIRSR" id="PIRSR604808-3"/>
    </source>
</evidence>
<evidence type="ECO:0000256" key="4">
    <source>
        <dbReference type="ARBA" id="ARBA00022801"/>
    </source>
</evidence>
<gene>
    <name evidence="10" type="ORF">A2V69_02860</name>
</gene>
<dbReference type="NCBIfam" id="TIGR00195">
    <property type="entry name" value="exoDNase_III"/>
    <property type="match status" value="1"/>
</dbReference>
<dbReference type="GO" id="GO:0006284">
    <property type="term" value="P:base-excision repair"/>
    <property type="evidence" value="ECO:0007669"/>
    <property type="project" value="TreeGrafter"/>
</dbReference>
<feature type="domain" description="Endonuclease/exonuclease/phosphatase" evidence="9">
    <location>
        <begin position="4"/>
        <end position="243"/>
    </location>
</feature>
<dbReference type="STRING" id="1801990.A2V69_02860"/>
<feature type="binding site" evidence="7">
    <location>
        <position position="35"/>
    </location>
    <ligand>
        <name>Mg(2+)</name>
        <dbReference type="ChEBI" id="CHEBI:18420"/>
        <label>1</label>
    </ligand>
</feature>
<dbReference type="Gene3D" id="3.60.10.10">
    <property type="entry name" value="Endonuclease/exonuclease/phosphatase"/>
    <property type="match status" value="1"/>
</dbReference>
<feature type="site" description="Interaction with DNA substrate" evidence="8">
    <location>
        <position position="243"/>
    </location>
</feature>
<protein>
    <submittedName>
        <fullName evidence="10">Exodeoxyribonuclease III</fullName>
    </submittedName>
</protein>
<dbReference type="InterPro" id="IPR004808">
    <property type="entry name" value="AP_endonuc_1"/>
</dbReference>
<dbReference type="GO" id="GO:0008311">
    <property type="term" value="F:double-stranded DNA 3'-5' DNA exonuclease activity"/>
    <property type="evidence" value="ECO:0007669"/>
    <property type="project" value="TreeGrafter"/>
</dbReference>
<feature type="binding site" evidence="7">
    <location>
        <position position="146"/>
    </location>
    <ligand>
        <name>Mg(2+)</name>
        <dbReference type="ChEBI" id="CHEBI:18420"/>
        <label>1</label>
    </ligand>
</feature>
<evidence type="ECO:0000256" key="6">
    <source>
        <dbReference type="PIRSR" id="PIRSR604808-1"/>
    </source>
</evidence>
<evidence type="ECO:0000313" key="10">
    <source>
        <dbReference type="EMBL" id="OGZ32256.1"/>
    </source>
</evidence>
<dbReference type="InterPro" id="IPR020848">
    <property type="entry name" value="AP_endonuclease_F1_CS"/>
</dbReference>
<dbReference type="Pfam" id="PF03372">
    <property type="entry name" value="Exo_endo_phos"/>
    <property type="match status" value="1"/>
</dbReference>
<evidence type="ECO:0000256" key="5">
    <source>
        <dbReference type="ARBA" id="ARBA00022842"/>
    </source>
</evidence>